<reference evidence="4" key="1">
    <citation type="submission" date="2017-02" db="UniProtKB">
        <authorList>
            <consortium name="WormBaseParasite"/>
        </authorList>
    </citation>
    <scope>IDENTIFICATION</scope>
</reference>
<proteinExistence type="predicted"/>
<evidence type="ECO:0000313" key="3">
    <source>
        <dbReference type="Proteomes" id="UP000046392"/>
    </source>
</evidence>
<dbReference type="CDD" id="cd00136">
    <property type="entry name" value="PDZ_canonical"/>
    <property type="match status" value="1"/>
</dbReference>
<feature type="domain" description="PDZ" evidence="2">
    <location>
        <begin position="715"/>
        <end position="803"/>
    </location>
</feature>
<evidence type="ECO:0000259" key="2">
    <source>
        <dbReference type="PROSITE" id="PS50106"/>
    </source>
</evidence>
<evidence type="ECO:0000256" key="1">
    <source>
        <dbReference type="SAM" id="MobiDB-lite"/>
    </source>
</evidence>
<dbReference type="PANTHER" id="PTHR11324">
    <property type="entry name" value="IL16-RELATED"/>
    <property type="match status" value="1"/>
</dbReference>
<organism evidence="3 4">
    <name type="scientific">Strongyloides papillosus</name>
    <name type="common">Intestinal threadworm</name>
    <dbReference type="NCBI Taxonomy" id="174720"/>
    <lineage>
        <taxon>Eukaryota</taxon>
        <taxon>Metazoa</taxon>
        <taxon>Ecdysozoa</taxon>
        <taxon>Nematoda</taxon>
        <taxon>Chromadorea</taxon>
        <taxon>Rhabditida</taxon>
        <taxon>Tylenchina</taxon>
        <taxon>Panagrolaimomorpha</taxon>
        <taxon>Strongyloidoidea</taxon>
        <taxon>Strongyloididae</taxon>
        <taxon>Strongyloides</taxon>
    </lineage>
</organism>
<dbReference type="WBParaSite" id="SPAL_0000304900.1">
    <property type="protein sequence ID" value="SPAL_0000304900.1"/>
    <property type="gene ID" value="SPAL_0000304900"/>
</dbReference>
<keyword evidence="3" id="KW-1185">Reference proteome</keyword>
<protein>
    <submittedName>
        <fullName evidence="4">PDZ domain-containing protein</fullName>
    </submittedName>
</protein>
<dbReference type="PANTHER" id="PTHR11324:SF16">
    <property type="entry name" value="PDZ DOMAIN-CONTAINING PROTEIN 2"/>
    <property type="match status" value="1"/>
</dbReference>
<feature type="domain" description="PDZ" evidence="2">
    <location>
        <begin position="4"/>
        <end position="91"/>
    </location>
</feature>
<dbReference type="AlphaFoldDB" id="A0A0N5BAI1"/>
<dbReference type="SUPFAM" id="SSF50156">
    <property type="entry name" value="PDZ domain-like"/>
    <property type="match status" value="3"/>
</dbReference>
<dbReference type="Gene3D" id="2.30.42.10">
    <property type="match status" value="3"/>
</dbReference>
<dbReference type="InterPro" id="IPR001478">
    <property type="entry name" value="PDZ"/>
</dbReference>
<name>A0A0N5BAI1_STREA</name>
<feature type="compositionally biased region" description="Polar residues" evidence="1">
    <location>
        <begin position="221"/>
        <end position="238"/>
    </location>
</feature>
<sequence>MERVVILKRQHSKERLGLGVAIESDEEDERVLCVTVEQIDEDSISHIQGLAPGDRIWKINGTDVHKCKRIECLSLFQCAPLLLNLVVSTPYKKISKIPWSSDIATTKQPYLDIRRYNHLSVEKHKGIKKDNQEALESDYQTITTDQPSVNSTEMSINEIINKIEDRENKESSFNQSSDITKKNFSKKEVQGACSPLLSLINTSSTSSISPDPHSPTHSEDSGFQNDHTTTVKSKSLMKVSTSPVPVPINYSKTSAAYNTTSSSPTTTYKSVFARTPDSVDIGKNINSSKEGGFVDQINNCTKTHLNGDKMFGETTDYYMRGRNSNTLYGYMDCKMSKNQNLVLNKIVLPTGGRTGPAVPPKPKMFNNTSAFSDDINCLKTNKIFSRASIIYSSDDTDKQDKSIEDGDGITSPKKIKPKVSSLIQKFQSGNIGIEDSDEEVENITIRRSDEGKESVELFQTDKDSISEIILQEDFIIEQDRCSGTIINSQNINNLPNISLSKREVPDEINSTYISEDKFKSLAEKYREPSPTKEIISPALKELLEKDNYDANKTSSPISTISKTNLSTKSKEISNIIKEDDILPNITSNSSTISSRNSTPVPTIEKFNLFPPSSCNIENKKENCYFTTSTANTTTDESINNKPIENTKHQYVAIENIKQSDEQKISPTTDIIDSNYSSRSVSRLSNSQRLPNLTQFQIEELQEVLKDQFEEYELFVVNMTRVAGIIDGSVGIILTGAESTSNVSTITIQRVITGSVADREGTLLKGDRLFYIQGKSTVNMSAADARKELKAPAKTVTVVAGRLNKFKTFRLSSSVIFNESENTFNGDPNLFTYSEAPIVVSLTKNTIGVGFSLDGGVDSSYGNRPIIVKRLFNGGEALKSGLITAGDILEKVEDTSLEGMTYLDAWKLLKALPEGKINLSIRKIQK</sequence>
<feature type="domain" description="PDZ" evidence="2">
    <location>
        <begin position="838"/>
        <end position="909"/>
    </location>
</feature>
<accession>A0A0N5BAI1</accession>
<dbReference type="Pfam" id="PF00595">
    <property type="entry name" value="PDZ"/>
    <property type="match status" value="3"/>
</dbReference>
<dbReference type="PROSITE" id="PS50106">
    <property type="entry name" value="PDZ"/>
    <property type="match status" value="3"/>
</dbReference>
<dbReference type="SMART" id="SM00228">
    <property type="entry name" value="PDZ"/>
    <property type="match status" value="3"/>
</dbReference>
<feature type="region of interest" description="Disordered" evidence="1">
    <location>
        <begin position="203"/>
        <end position="238"/>
    </location>
</feature>
<dbReference type="STRING" id="174720.A0A0N5BAI1"/>
<dbReference type="Proteomes" id="UP000046392">
    <property type="component" value="Unplaced"/>
</dbReference>
<dbReference type="InterPro" id="IPR036034">
    <property type="entry name" value="PDZ_sf"/>
</dbReference>
<evidence type="ECO:0000313" key="4">
    <source>
        <dbReference type="WBParaSite" id="SPAL_0000304900.1"/>
    </source>
</evidence>